<dbReference type="GO" id="GO:0003677">
    <property type="term" value="F:DNA binding"/>
    <property type="evidence" value="ECO:0007669"/>
    <property type="project" value="InterPro"/>
</dbReference>
<dbReference type="EMBL" id="WJBH02000010">
    <property type="protein sequence ID" value="KAI9552228.1"/>
    <property type="molecule type" value="Genomic_DNA"/>
</dbReference>
<accession>A0AAD5L707</accession>
<comment type="caution">
    <text evidence="1">The sequence shown here is derived from an EMBL/GenBank/DDBJ whole genome shotgun (WGS) entry which is preliminary data.</text>
</comment>
<evidence type="ECO:0000313" key="1">
    <source>
        <dbReference type="EMBL" id="KAI9552228.1"/>
    </source>
</evidence>
<protein>
    <recommendedName>
        <fullName evidence="3">Tyr recombinase domain-containing protein</fullName>
    </recommendedName>
</protein>
<reference evidence="1 2" key="1">
    <citation type="submission" date="2022-05" db="EMBL/GenBank/DDBJ databases">
        <title>A multi-omics perspective on studying reproductive biology in Daphnia sinensis.</title>
        <authorList>
            <person name="Jia J."/>
        </authorList>
    </citation>
    <scope>NUCLEOTIDE SEQUENCE [LARGE SCALE GENOMIC DNA]</scope>
    <source>
        <strain evidence="1 2">WSL</strain>
    </source>
</reference>
<evidence type="ECO:0000313" key="2">
    <source>
        <dbReference type="Proteomes" id="UP000820818"/>
    </source>
</evidence>
<dbReference type="InterPro" id="IPR011010">
    <property type="entry name" value="DNA_brk_join_enz"/>
</dbReference>
<keyword evidence="2" id="KW-1185">Reference proteome</keyword>
<gene>
    <name evidence="1" type="ORF">GHT06_022583</name>
</gene>
<name>A0AAD5L707_9CRUS</name>
<proteinExistence type="predicted"/>
<organism evidence="1 2">
    <name type="scientific">Daphnia sinensis</name>
    <dbReference type="NCBI Taxonomy" id="1820382"/>
    <lineage>
        <taxon>Eukaryota</taxon>
        <taxon>Metazoa</taxon>
        <taxon>Ecdysozoa</taxon>
        <taxon>Arthropoda</taxon>
        <taxon>Crustacea</taxon>
        <taxon>Branchiopoda</taxon>
        <taxon>Diplostraca</taxon>
        <taxon>Cladocera</taxon>
        <taxon>Anomopoda</taxon>
        <taxon>Daphniidae</taxon>
        <taxon>Daphnia</taxon>
        <taxon>Daphnia similis group</taxon>
    </lineage>
</organism>
<dbReference type="SUPFAM" id="SSF56349">
    <property type="entry name" value="DNA breaking-rejoining enzymes"/>
    <property type="match status" value="1"/>
</dbReference>
<dbReference type="Proteomes" id="UP000820818">
    <property type="component" value="Linkage Group LG10"/>
</dbReference>
<evidence type="ECO:0008006" key="3">
    <source>
        <dbReference type="Google" id="ProtNLM"/>
    </source>
</evidence>
<sequence length="150" mass="16811">MLLALTSLFRVSEIAFIDFKSIVFSGLVVKFELGRLRKSQRKGSLEVFSLNRLNSSPLICPVSCLERLRSPHPHIGASTIGRWINLLLSEAGVDATIYSAHSTRDLSIESILWTGSWASESVFSRHYNRLINKEAFGTFILDGEAIRDEL</sequence>
<dbReference type="AlphaFoldDB" id="A0AAD5L707"/>